<dbReference type="HOGENOM" id="CLU_2279147_0_0_1"/>
<proteinExistence type="predicted"/>
<gene>
    <name evidence="1" type="ORF">SCLCIDRAFT_798927</name>
</gene>
<reference evidence="2" key="2">
    <citation type="submission" date="2015-01" db="EMBL/GenBank/DDBJ databases">
        <title>Evolutionary Origins and Diversification of the Mycorrhizal Mutualists.</title>
        <authorList>
            <consortium name="DOE Joint Genome Institute"/>
            <consortium name="Mycorrhizal Genomics Consortium"/>
            <person name="Kohler A."/>
            <person name="Kuo A."/>
            <person name="Nagy L.G."/>
            <person name="Floudas D."/>
            <person name="Copeland A."/>
            <person name="Barry K.W."/>
            <person name="Cichocki N."/>
            <person name="Veneault-Fourrey C."/>
            <person name="LaButti K."/>
            <person name="Lindquist E.A."/>
            <person name="Lipzen A."/>
            <person name="Lundell T."/>
            <person name="Morin E."/>
            <person name="Murat C."/>
            <person name="Riley R."/>
            <person name="Ohm R."/>
            <person name="Sun H."/>
            <person name="Tunlid A."/>
            <person name="Henrissat B."/>
            <person name="Grigoriev I.V."/>
            <person name="Hibbett D.S."/>
            <person name="Martin F."/>
        </authorList>
    </citation>
    <scope>NUCLEOTIDE SEQUENCE [LARGE SCALE GENOMIC DNA]</scope>
    <source>
        <strain evidence="2">Foug A</strain>
    </source>
</reference>
<evidence type="ECO:0000313" key="2">
    <source>
        <dbReference type="Proteomes" id="UP000053989"/>
    </source>
</evidence>
<dbReference type="AlphaFoldDB" id="A0A0C3E2Z8"/>
<protein>
    <submittedName>
        <fullName evidence="1">Uncharacterized protein</fullName>
    </submittedName>
</protein>
<organism evidence="1 2">
    <name type="scientific">Scleroderma citrinum Foug A</name>
    <dbReference type="NCBI Taxonomy" id="1036808"/>
    <lineage>
        <taxon>Eukaryota</taxon>
        <taxon>Fungi</taxon>
        <taxon>Dikarya</taxon>
        <taxon>Basidiomycota</taxon>
        <taxon>Agaricomycotina</taxon>
        <taxon>Agaricomycetes</taxon>
        <taxon>Agaricomycetidae</taxon>
        <taxon>Boletales</taxon>
        <taxon>Sclerodermatineae</taxon>
        <taxon>Sclerodermataceae</taxon>
        <taxon>Scleroderma</taxon>
    </lineage>
</organism>
<accession>A0A0C3E2Z8</accession>
<keyword evidence="2" id="KW-1185">Reference proteome</keyword>
<dbReference type="EMBL" id="KN822042">
    <property type="protein sequence ID" value="KIM62426.1"/>
    <property type="molecule type" value="Genomic_DNA"/>
</dbReference>
<sequence>MRQPRQLFICAAVSGPSSEEAGSPQKLRRMVLKCSPLISVVTVVRTARRRGNVFRKGQGYPALETARLNYVEFDWSPQESQRSAHPRIGLCLPFEGKGAHTM</sequence>
<evidence type="ECO:0000313" key="1">
    <source>
        <dbReference type="EMBL" id="KIM62426.1"/>
    </source>
</evidence>
<dbReference type="InParanoid" id="A0A0C3E2Z8"/>
<reference evidence="1 2" key="1">
    <citation type="submission" date="2014-04" db="EMBL/GenBank/DDBJ databases">
        <authorList>
            <consortium name="DOE Joint Genome Institute"/>
            <person name="Kuo A."/>
            <person name="Kohler A."/>
            <person name="Nagy L.G."/>
            <person name="Floudas D."/>
            <person name="Copeland A."/>
            <person name="Barry K.W."/>
            <person name="Cichocki N."/>
            <person name="Veneault-Fourrey C."/>
            <person name="LaButti K."/>
            <person name="Lindquist E.A."/>
            <person name="Lipzen A."/>
            <person name="Lundell T."/>
            <person name="Morin E."/>
            <person name="Murat C."/>
            <person name="Sun H."/>
            <person name="Tunlid A."/>
            <person name="Henrissat B."/>
            <person name="Grigoriev I.V."/>
            <person name="Hibbett D.S."/>
            <person name="Martin F."/>
            <person name="Nordberg H.P."/>
            <person name="Cantor M.N."/>
            <person name="Hua S.X."/>
        </authorList>
    </citation>
    <scope>NUCLEOTIDE SEQUENCE [LARGE SCALE GENOMIC DNA]</scope>
    <source>
        <strain evidence="1 2">Foug A</strain>
    </source>
</reference>
<dbReference type="Proteomes" id="UP000053989">
    <property type="component" value="Unassembled WGS sequence"/>
</dbReference>
<name>A0A0C3E2Z8_9AGAM</name>